<evidence type="ECO:0000259" key="14">
    <source>
        <dbReference type="Pfam" id="PF05698"/>
    </source>
</evidence>
<evidence type="ECO:0000256" key="2">
    <source>
        <dbReference type="ARBA" id="ARBA00005464"/>
    </source>
</evidence>
<keyword evidence="5 11" id="KW-0132">Cell division</keyword>
<keyword evidence="6 11" id="KW-0697">Rotamase</keyword>
<dbReference type="SUPFAM" id="SSF102735">
    <property type="entry name" value="Trigger factor ribosome-binding domain"/>
    <property type="match status" value="1"/>
</dbReference>
<dbReference type="GO" id="GO:0015031">
    <property type="term" value="P:protein transport"/>
    <property type="evidence" value="ECO:0007669"/>
    <property type="project" value="UniProtKB-UniRule"/>
</dbReference>
<dbReference type="Gene3D" id="3.30.70.1050">
    <property type="entry name" value="Trigger factor ribosome-binding domain"/>
    <property type="match status" value="1"/>
</dbReference>
<sequence>MHSSSELLENNQIKLLVEISEEELLPAVEVAFRKVSSQIRMPGFRPGKAPRKVLESRLGAGFARMEAINENSNRWAEQAIIENEVEPISAPAVTVLEGEEAGPLKLDVIVEVRPTLDLEGYGDLTFEVPAGEASEDEVNEQIDRLREALGSLEDSDGAISQGSVVTVDLSVTSDDSEAPTDISDYVYRIGAPEPFEGLSDALLGKAVGESFEFVLTDVTDEDQLDDLDFDDLEAEDISEESVAQEPELEPVENDSEKASTIVKGVIKEHQALVKPELDDAFASEASEFETLLELQEDIKRNLDNYHKSMLRNTWRHVVTNKLAEIAGLAQLPSSLVRMEFENMSHNFGHRIENSGLSLAKYLELANLTADELSTQIAAEAIVESRFDLVFRALAKAEGLNATPEEIDLELGKIALSNGVDIEDVRVRLSEAGQLVGLRVEIAKRKALDWLFENSKFVDANGNELSRWDVTGEVAPSSIEVSTKEAEALEGSETADVEVEESVDLELVTEDSE</sequence>
<keyword evidence="9 11" id="KW-0131">Cell cycle</keyword>
<evidence type="ECO:0000256" key="8">
    <source>
        <dbReference type="ARBA" id="ARBA00023235"/>
    </source>
</evidence>
<dbReference type="GO" id="GO:0044183">
    <property type="term" value="F:protein folding chaperone"/>
    <property type="evidence" value="ECO:0007669"/>
    <property type="project" value="TreeGrafter"/>
</dbReference>
<evidence type="ECO:0000256" key="11">
    <source>
        <dbReference type="HAMAP-Rule" id="MF_00303"/>
    </source>
</evidence>
<comment type="catalytic activity">
    <reaction evidence="1 11">
        <text>[protein]-peptidylproline (omega=180) = [protein]-peptidylproline (omega=0)</text>
        <dbReference type="Rhea" id="RHEA:16237"/>
        <dbReference type="Rhea" id="RHEA-COMP:10747"/>
        <dbReference type="Rhea" id="RHEA-COMP:10748"/>
        <dbReference type="ChEBI" id="CHEBI:83833"/>
        <dbReference type="ChEBI" id="CHEBI:83834"/>
        <dbReference type="EC" id="5.2.1.8"/>
    </reaction>
</comment>
<evidence type="ECO:0000256" key="12">
    <source>
        <dbReference type="SAM" id="MobiDB-lite"/>
    </source>
</evidence>
<dbReference type="Pfam" id="PF05698">
    <property type="entry name" value="Trigger_C"/>
    <property type="match status" value="1"/>
</dbReference>
<dbReference type="EC" id="5.2.1.8" evidence="3 11"/>
<evidence type="ECO:0000256" key="6">
    <source>
        <dbReference type="ARBA" id="ARBA00023110"/>
    </source>
</evidence>
<accession>A0A0D8HLU4</accession>
<dbReference type="InterPro" id="IPR036611">
    <property type="entry name" value="Trigger_fac_ribosome-bd_sf"/>
</dbReference>
<dbReference type="GO" id="GO:0051083">
    <property type="term" value="P:'de novo' cotranslational protein folding"/>
    <property type="evidence" value="ECO:0007669"/>
    <property type="project" value="TreeGrafter"/>
</dbReference>
<comment type="similarity">
    <text evidence="2 11">Belongs to the FKBP-type PPIase family. Tig subfamily.</text>
</comment>
<dbReference type="GO" id="GO:0051301">
    <property type="term" value="P:cell division"/>
    <property type="evidence" value="ECO:0007669"/>
    <property type="project" value="UniProtKB-KW"/>
</dbReference>
<evidence type="ECO:0000313" key="16">
    <source>
        <dbReference type="Proteomes" id="UP000032360"/>
    </source>
</evidence>
<feature type="compositionally biased region" description="Acidic residues" evidence="12">
    <location>
        <begin position="487"/>
        <end position="512"/>
    </location>
</feature>
<dbReference type="InterPro" id="IPR008880">
    <property type="entry name" value="Trigger_fac_C"/>
</dbReference>
<feature type="region of interest" description="Disordered" evidence="12">
    <location>
        <begin position="478"/>
        <end position="512"/>
    </location>
</feature>
<dbReference type="GO" id="GO:0003755">
    <property type="term" value="F:peptidyl-prolyl cis-trans isomerase activity"/>
    <property type="evidence" value="ECO:0007669"/>
    <property type="project" value="UniProtKB-UniRule"/>
</dbReference>
<dbReference type="InterPro" id="IPR046357">
    <property type="entry name" value="PPIase_dom_sf"/>
</dbReference>
<keyword evidence="16" id="KW-1185">Reference proteome</keyword>
<dbReference type="Pfam" id="PF05697">
    <property type="entry name" value="Trigger_N"/>
    <property type="match status" value="1"/>
</dbReference>
<dbReference type="AlphaFoldDB" id="A0A0D8HLU4"/>
<dbReference type="SUPFAM" id="SSF54534">
    <property type="entry name" value="FKBP-like"/>
    <property type="match status" value="1"/>
</dbReference>
<comment type="function">
    <text evidence="11">Involved in protein export. Acts as a chaperone by maintaining the newly synthesized protein in an open conformation. Functions as a peptidyl-prolyl cis-trans isomerase.</text>
</comment>
<dbReference type="STRING" id="1280514.AXFE_02780"/>
<keyword evidence="11" id="KW-0963">Cytoplasm</keyword>
<dbReference type="NCBIfam" id="TIGR00115">
    <property type="entry name" value="tig"/>
    <property type="match status" value="1"/>
</dbReference>
<dbReference type="PATRIC" id="fig|1280514.3.peg.378"/>
<dbReference type="RefSeq" id="WP_052604102.1">
    <property type="nucleotide sequence ID" value="NZ_JXYS01000004.1"/>
</dbReference>
<evidence type="ECO:0000256" key="4">
    <source>
        <dbReference type="ARBA" id="ARBA00016902"/>
    </source>
</evidence>
<name>A0A0D8HLU4_9ACTN</name>
<dbReference type="InterPro" id="IPR005215">
    <property type="entry name" value="Trig_fac"/>
</dbReference>
<evidence type="ECO:0000256" key="1">
    <source>
        <dbReference type="ARBA" id="ARBA00000971"/>
    </source>
</evidence>
<dbReference type="GO" id="GO:0043022">
    <property type="term" value="F:ribosome binding"/>
    <property type="evidence" value="ECO:0007669"/>
    <property type="project" value="TreeGrafter"/>
</dbReference>
<evidence type="ECO:0000313" key="15">
    <source>
        <dbReference type="EMBL" id="KJF18873.1"/>
    </source>
</evidence>
<dbReference type="InterPro" id="IPR008881">
    <property type="entry name" value="Trigger_fac_ribosome-bd_bac"/>
</dbReference>
<dbReference type="Gene3D" id="1.10.3120.10">
    <property type="entry name" value="Trigger factor, C-terminal domain"/>
    <property type="match status" value="2"/>
</dbReference>
<dbReference type="Gene3D" id="3.10.50.40">
    <property type="match status" value="1"/>
</dbReference>
<feature type="domain" description="Trigger factor C-terminal" evidence="14">
    <location>
        <begin position="290"/>
        <end position="452"/>
    </location>
</feature>
<feature type="domain" description="Trigger factor ribosome-binding bacterial" evidence="13">
    <location>
        <begin position="1"/>
        <end position="145"/>
    </location>
</feature>
<dbReference type="GO" id="GO:0043335">
    <property type="term" value="P:protein unfolding"/>
    <property type="evidence" value="ECO:0007669"/>
    <property type="project" value="TreeGrafter"/>
</dbReference>
<reference evidence="15 16" key="1">
    <citation type="submission" date="2015-01" db="EMBL/GenBank/DDBJ databases">
        <title>Draft genome of the acidophilic iron oxidizer Acidithrix ferrooxidans strain Py-F3.</title>
        <authorList>
            <person name="Poehlein A."/>
            <person name="Eisen S."/>
            <person name="Schloemann M."/>
            <person name="Johnson B.D."/>
            <person name="Daniel R."/>
            <person name="Muehling M."/>
        </authorList>
    </citation>
    <scope>NUCLEOTIDE SEQUENCE [LARGE SCALE GENOMIC DNA]</scope>
    <source>
        <strain evidence="15 16">Py-F3</strain>
    </source>
</reference>
<organism evidence="15 16">
    <name type="scientific">Acidithrix ferrooxidans</name>
    <dbReference type="NCBI Taxonomy" id="1280514"/>
    <lineage>
        <taxon>Bacteria</taxon>
        <taxon>Bacillati</taxon>
        <taxon>Actinomycetota</taxon>
        <taxon>Acidimicrobiia</taxon>
        <taxon>Acidimicrobiales</taxon>
        <taxon>Acidimicrobiaceae</taxon>
        <taxon>Acidithrix</taxon>
    </lineage>
</organism>
<evidence type="ECO:0000256" key="10">
    <source>
        <dbReference type="ARBA" id="ARBA00029986"/>
    </source>
</evidence>
<proteinExistence type="inferred from homology"/>
<protein>
    <recommendedName>
        <fullName evidence="4 11">Trigger factor</fullName>
        <shortName evidence="11">TF</shortName>
        <ecNumber evidence="3 11">5.2.1.8</ecNumber>
    </recommendedName>
    <alternativeName>
        <fullName evidence="10 11">PPIase</fullName>
    </alternativeName>
</protein>
<comment type="subcellular location">
    <subcellularLocation>
        <location evidence="11">Cytoplasm</location>
    </subcellularLocation>
    <text evidence="11">About half TF is bound to the ribosome near the polypeptide exit tunnel while the other half is free in the cytoplasm.</text>
</comment>
<dbReference type="OrthoDB" id="9767721at2"/>
<evidence type="ECO:0000256" key="5">
    <source>
        <dbReference type="ARBA" id="ARBA00022618"/>
    </source>
</evidence>
<dbReference type="HAMAP" id="MF_00303">
    <property type="entry name" value="Trigger_factor_Tig"/>
    <property type="match status" value="1"/>
</dbReference>
<evidence type="ECO:0000259" key="13">
    <source>
        <dbReference type="Pfam" id="PF05697"/>
    </source>
</evidence>
<evidence type="ECO:0000256" key="7">
    <source>
        <dbReference type="ARBA" id="ARBA00023186"/>
    </source>
</evidence>
<dbReference type="SUPFAM" id="SSF109998">
    <property type="entry name" value="Triger factor/SurA peptide-binding domain-like"/>
    <property type="match status" value="1"/>
</dbReference>
<dbReference type="InterPro" id="IPR027304">
    <property type="entry name" value="Trigger_fact/SurA_dom_sf"/>
</dbReference>
<gene>
    <name evidence="11 15" type="primary">tig</name>
    <name evidence="15" type="ORF">AXFE_02780</name>
</gene>
<dbReference type="PANTHER" id="PTHR30560:SF3">
    <property type="entry name" value="TRIGGER FACTOR-LIKE PROTEIN TIG, CHLOROPLASTIC"/>
    <property type="match status" value="1"/>
</dbReference>
<comment type="domain">
    <text evidence="11">Consists of 3 domains; the N-terminus binds the ribosome, the middle domain has PPIase activity, while the C-terminus has intrinsic chaperone activity on its own.</text>
</comment>
<keyword evidence="7 11" id="KW-0143">Chaperone</keyword>
<comment type="caution">
    <text evidence="15">The sequence shown here is derived from an EMBL/GenBank/DDBJ whole genome shotgun (WGS) entry which is preliminary data.</text>
</comment>
<dbReference type="EMBL" id="JXYS01000004">
    <property type="protein sequence ID" value="KJF18873.1"/>
    <property type="molecule type" value="Genomic_DNA"/>
</dbReference>
<evidence type="ECO:0000256" key="3">
    <source>
        <dbReference type="ARBA" id="ARBA00013194"/>
    </source>
</evidence>
<dbReference type="Proteomes" id="UP000032360">
    <property type="component" value="Unassembled WGS sequence"/>
</dbReference>
<keyword evidence="8 11" id="KW-0413">Isomerase</keyword>
<dbReference type="PANTHER" id="PTHR30560">
    <property type="entry name" value="TRIGGER FACTOR CHAPERONE AND PEPTIDYL-PROLYL CIS/TRANS ISOMERASE"/>
    <property type="match status" value="1"/>
</dbReference>
<dbReference type="GO" id="GO:0005737">
    <property type="term" value="C:cytoplasm"/>
    <property type="evidence" value="ECO:0007669"/>
    <property type="project" value="UniProtKB-SubCell"/>
</dbReference>
<dbReference type="InterPro" id="IPR037041">
    <property type="entry name" value="Trigger_fac_C_sf"/>
</dbReference>
<evidence type="ECO:0000256" key="9">
    <source>
        <dbReference type="ARBA" id="ARBA00023306"/>
    </source>
</evidence>